<feature type="coiled-coil region" evidence="1">
    <location>
        <begin position="757"/>
        <end position="791"/>
    </location>
</feature>
<sequence>MSTAAVQFSVHKGKGSKARVDDDHGPYPALQSGKGSHSPTLIDDYGVFTDDDLTEGGGHHPLVGQDPKAAASAAPSGLAVPATATPHSTLRRDPIIYDISDHAGGAPPIDAGAAAPGAPQAAPAVLPGGPPSAAAAAAPAAVPAEAAAPAVPRAAAQPPGPLTHEAAGAPLSPVSVAVAAASAAVTEPNLTATPVPAGGAPPTLGDIRDLTIGRCDTLQTSINTTAQSVHALQEQHNSLALRPHAVEVDRAQAMEAPISLIKEAAAEAASAQAHAIEMRMTQQISDLEAKPAAKMKEETHVRPAPRSPSEDSWSSWAPGRRGSSRASTSGAGSRTGPRADEFGSDPCEVWIVGFKGKCPKAVLLCTAASIVALHVPAHHRDQVVAVACNINATFSLQFPVEQQAKAFLDGFSAQPCAWSPGQPSRALRARNGPPPQSARNKNIAPGELWKGIRAHMEEKAIWRDTDQLGYNAHKGRIYELCSVVADLAGVFTPLRLPPDGPLSCPDSSGIVCGHSEAHSARASRPAGGCWVHLVGTRVFCAEFGAVFIQGAVFLFGVFDVGRLFFSPVFIDVALCGAAICQHLNQLPDTLRNTQVAELHALNMHPQRKAESAGAVSRTAAHRLALATPAIQAARIFLEESALSRESLPALRDRKWFDNSVAQDLIRNYDVLSLASAPAAALPGLHPREAPGGLWRRLRLLSGWPTMGHRSLGRLTAEGVQLERLAGEVASLAERQRESHGALGELRKGLAGEEAARLAQMREARGRWEEVLQELRDILREEKVLRDREAEELKVAQLTAMGALRIDLEDVRAEQQRLRHAGAAWQPGGPPPPQPPAAPGGVRPEMERNSLRLIADMGARLEEFTTRLEGTE</sequence>
<proteinExistence type="predicted"/>
<dbReference type="Proteomes" id="UP001189429">
    <property type="component" value="Unassembled WGS sequence"/>
</dbReference>
<feature type="non-terminal residue" evidence="3">
    <location>
        <position position="871"/>
    </location>
</feature>
<feature type="compositionally biased region" description="Low complexity" evidence="2">
    <location>
        <begin position="69"/>
        <end position="82"/>
    </location>
</feature>
<name>A0ABN9PPK3_9DINO</name>
<keyword evidence="1" id="KW-0175">Coiled coil</keyword>
<gene>
    <name evidence="3" type="ORF">PCOR1329_LOCUS4819</name>
</gene>
<keyword evidence="4" id="KW-1185">Reference proteome</keyword>
<comment type="caution">
    <text evidence="3">The sequence shown here is derived from an EMBL/GenBank/DDBJ whole genome shotgun (WGS) entry which is preliminary data.</text>
</comment>
<feature type="region of interest" description="Disordered" evidence="2">
    <location>
        <begin position="51"/>
        <end position="135"/>
    </location>
</feature>
<feature type="compositionally biased region" description="Low complexity" evidence="2">
    <location>
        <begin position="103"/>
        <end position="135"/>
    </location>
</feature>
<reference evidence="3" key="1">
    <citation type="submission" date="2023-10" db="EMBL/GenBank/DDBJ databases">
        <authorList>
            <person name="Chen Y."/>
            <person name="Shah S."/>
            <person name="Dougan E. K."/>
            <person name="Thang M."/>
            <person name="Chan C."/>
        </authorList>
    </citation>
    <scope>NUCLEOTIDE SEQUENCE [LARGE SCALE GENOMIC DNA]</scope>
</reference>
<feature type="region of interest" description="Disordered" evidence="2">
    <location>
        <begin position="292"/>
        <end position="340"/>
    </location>
</feature>
<dbReference type="EMBL" id="CAUYUJ010001248">
    <property type="protein sequence ID" value="CAK0795033.1"/>
    <property type="molecule type" value="Genomic_DNA"/>
</dbReference>
<feature type="compositionally biased region" description="Pro residues" evidence="2">
    <location>
        <begin position="827"/>
        <end position="837"/>
    </location>
</feature>
<evidence type="ECO:0000313" key="4">
    <source>
        <dbReference type="Proteomes" id="UP001189429"/>
    </source>
</evidence>
<feature type="compositionally biased region" description="Low complexity" evidence="2">
    <location>
        <begin position="312"/>
        <end position="336"/>
    </location>
</feature>
<organism evidence="3 4">
    <name type="scientific">Prorocentrum cordatum</name>
    <dbReference type="NCBI Taxonomy" id="2364126"/>
    <lineage>
        <taxon>Eukaryota</taxon>
        <taxon>Sar</taxon>
        <taxon>Alveolata</taxon>
        <taxon>Dinophyceae</taxon>
        <taxon>Prorocentrales</taxon>
        <taxon>Prorocentraceae</taxon>
        <taxon>Prorocentrum</taxon>
    </lineage>
</organism>
<feature type="compositionally biased region" description="Basic and acidic residues" evidence="2">
    <location>
        <begin position="292"/>
        <end position="301"/>
    </location>
</feature>
<evidence type="ECO:0000256" key="2">
    <source>
        <dbReference type="SAM" id="MobiDB-lite"/>
    </source>
</evidence>
<protein>
    <submittedName>
        <fullName evidence="3">Uncharacterized protein</fullName>
    </submittedName>
</protein>
<feature type="compositionally biased region" description="Basic and acidic residues" evidence="2">
    <location>
        <begin position="90"/>
        <end position="101"/>
    </location>
</feature>
<feature type="region of interest" description="Disordered" evidence="2">
    <location>
        <begin position="821"/>
        <end position="845"/>
    </location>
</feature>
<feature type="region of interest" description="Disordered" evidence="2">
    <location>
        <begin position="1"/>
        <end position="38"/>
    </location>
</feature>
<accession>A0ABN9PPK3</accession>
<feature type="region of interest" description="Disordered" evidence="2">
    <location>
        <begin position="421"/>
        <end position="442"/>
    </location>
</feature>
<evidence type="ECO:0000256" key="1">
    <source>
        <dbReference type="SAM" id="Coils"/>
    </source>
</evidence>
<evidence type="ECO:0000313" key="3">
    <source>
        <dbReference type="EMBL" id="CAK0795033.1"/>
    </source>
</evidence>